<gene>
    <name evidence="3" type="ORF">ELY33_13925</name>
</gene>
<dbReference type="Pfam" id="PF02615">
    <property type="entry name" value="Ldh_2"/>
    <property type="match status" value="1"/>
</dbReference>
<evidence type="ECO:0000313" key="4">
    <source>
        <dbReference type="Proteomes" id="UP000287336"/>
    </source>
</evidence>
<dbReference type="Proteomes" id="UP000287336">
    <property type="component" value="Unassembled WGS sequence"/>
</dbReference>
<dbReference type="OrthoDB" id="9769447at2"/>
<dbReference type="PANTHER" id="PTHR11091:SF0">
    <property type="entry name" value="MALATE DEHYDROGENASE"/>
    <property type="match status" value="1"/>
</dbReference>
<evidence type="ECO:0000256" key="1">
    <source>
        <dbReference type="ARBA" id="ARBA00006056"/>
    </source>
</evidence>
<comment type="caution">
    <text evidence="3">The sequence shown here is derived from an EMBL/GenBank/DDBJ whole genome shotgun (WGS) entry which is preliminary data.</text>
</comment>
<evidence type="ECO:0000256" key="2">
    <source>
        <dbReference type="ARBA" id="ARBA00023002"/>
    </source>
</evidence>
<dbReference type="PANTHER" id="PTHR11091">
    <property type="entry name" value="OXIDOREDUCTASE-RELATED"/>
    <property type="match status" value="1"/>
</dbReference>
<reference evidence="3 4" key="1">
    <citation type="submission" date="2018-12" db="EMBL/GenBank/DDBJ databases">
        <title>three novel Halomonas strain isolated from plants.</title>
        <authorList>
            <person name="Sun C."/>
        </authorList>
    </citation>
    <scope>NUCLEOTIDE SEQUENCE [LARGE SCALE GENOMIC DNA]</scope>
    <source>
        <strain evidence="3 4">DSM 19434</strain>
    </source>
</reference>
<dbReference type="RefSeq" id="WP_126948514.1">
    <property type="nucleotide sequence ID" value="NZ_RZHG01000026.1"/>
</dbReference>
<dbReference type="GO" id="GO:0016491">
    <property type="term" value="F:oxidoreductase activity"/>
    <property type="evidence" value="ECO:0007669"/>
    <property type="project" value="UniProtKB-KW"/>
</dbReference>
<name>A0A3S1DJX2_9GAMM</name>
<dbReference type="Gene3D" id="1.10.1530.10">
    <property type="match status" value="1"/>
</dbReference>
<dbReference type="EMBL" id="RZHG01000026">
    <property type="protein sequence ID" value="RUR28293.1"/>
    <property type="molecule type" value="Genomic_DNA"/>
</dbReference>
<sequence>MTDNVKLSVADVRDLAMAAMRGRGFGEAEATATVEALLAAEHDGLPSHGLSRLPFYLDQAASGKVDASAVPRVETEGAVVRVDAAYGLAFPAVEQGLKAGYQCAAQLGMAAVSIAHSHHFGVAGASVEAAARQGYLALAFSNAPSAMAPWGGKRPLFGTNPIAFACPRREDDPLLIDLSLSKVARGKVMMAKLQGKPIPEGWALDIDGQATTDPEDALAGSMVPAGDAKGAALALMVELLTAGLTGSNFGFQASSFFDAEGKPPGIAQLILLIDPQRFSSGFVEHAESLFAAMLEQPGVRIPGERRFQLRREGDGQITLSTSLVAALESHAVAS</sequence>
<dbReference type="AlphaFoldDB" id="A0A3S1DJX2"/>
<dbReference type="InterPro" id="IPR036111">
    <property type="entry name" value="Mal/L-sulfo/L-lacto_DH-like_sf"/>
</dbReference>
<evidence type="ECO:0000313" key="3">
    <source>
        <dbReference type="EMBL" id="RUR28293.1"/>
    </source>
</evidence>
<dbReference type="InterPro" id="IPR043143">
    <property type="entry name" value="Mal/L-sulf/L-lact_DH-like_NADP"/>
</dbReference>
<dbReference type="InterPro" id="IPR043144">
    <property type="entry name" value="Mal/L-sulf/L-lact_DH-like_ah"/>
</dbReference>
<comment type="similarity">
    <text evidence="1">Belongs to the LDH2/MDH2 oxidoreductase family.</text>
</comment>
<proteinExistence type="inferred from homology"/>
<dbReference type="InterPro" id="IPR003767">
    <property type="entry name" value="Malate/L-lactate_DH-like"/>
</dbReference>
<keyword evidence="2" id="KW-0560">Oxidoreductase</keyword>
<accession>A0A3S1DJX2</accession>
<protein>
    <submittedName>
        <fullName evidence="3">Ldh family oxidoreductase</fullName>
    </submittedName>
</protein>
<dbReference type="Gene3D" id="3.30.1370.60">
    <property type="entry name" value="Hypothetical oxidoreductase yiak, domain 2"/>
    <property type="match status" value="1"/>
</dbReference>
<organism evidence="3 4">
    <name type="scientific">Vreelandella andesensis</name>
    <dbReference type="NCBI Taxonomy" id="447567"/>
    <lineage>
        <taxon>Bacteria</taxon>
        <taxon>Pseudomonadati</taxon>
        <taxon>Pseudomonadota</taxon>
        <taxon>Gammaproteobacteria</taxon>
        <taxon>Oceanospirillales</taxon>
        <taxon>Halomonadaceae</taxon>
        <taxon>Vreelandella</taxon>
    </lineage>
</organism>
<dbReference type="SUPFAM" id="SSF89733">
    <property type="entry name" value="L-sulfolactate dehydrogenase-like"/>
    <property type="match status" value="1"/>
</dbReference>
<keyword evidence="4" id="KW-1185">Reference proteome</keyword>